<dbReference type="RefSeq" id="WP_184839546.1">
    <property type="nucleotide sequence ID" value="NZ_BAAAVN010000008.1"/>
</dbReference>
<evidence type="ECO:0000313" key="3">
    <source>
        <dbReference type="Proteomes" id="UP000558997"/>
    </source>
</evidence>
<dbReference type="Proteomes" id="UP000558997">
    <property type="component" value="Unassembled WGS sequence"/>
</dbReference>
<evidence type="ECO:0000313" key="2">
    <source>
        <dbReference type="EMBL" id="MBB5982379.1"/>
    </source>
</evidence>
<gene>
    <name evidence="2" type="ORF">HDA44_005720</name>
</gene>
<feature type="region of interest" description="Disordered" evidence="1">
    <location>
        <begin position="34"/>
        <end position="75"/>
    </location>
</feature>
<evidence type="ECO:0008006" key="4">
    <source>
        <dbReference type="Google" id="ProtNLM"/>
    </source>
</evidence>
<organism evidence="2 3">
    <name type="scientific">Kribbella solani</name>
    <dbReference type="NCBI Taxonomy" id="236067"/>
    <lineage>
        <taxon>Bacteria</taxon>
        <taxon>Bacillati</taxon>
        <taxon>Actinomycetota</taxon>
        <taxon>Actinomycetes</taxon>
        <taxon>Propionibacteriales</taxon>
        <taxon>Kribbellaceae</taxon>
        <taxon>Kribbella</taxon>
    </lineage>
</organism>
<feature type="compositionally biased region" description="Polar residues" evidence="1">
    <location>
        <begin position="63"/>
        <end position="75"/>
    </location>
</feature>
<keyword evidence="3" id="KW-1185">Reference proteome</keyword>
<accession>A0A841DW79</accession>
<evidence type="ECO:0000256" key="1">
    <source>
        <dbReference type="SAM" id="MobiDB-lite"/>
    </source>
</evidence>
<dbReference type="EMBL" id="JACHNF010000001">
    <property type="protein sequence ID" value="MBB5982379.1"/>
    <property type="molecule type" value="Genomic_DNA"/>
</dbReference>
<sequence>MRRVLLVGLLLVALALGVGGGYLTGDYLDSPGPTASGTAGPIGNLTPTPAPSPTPSLPVKTPVPNNTDPLETGLNYSDHTFTVNPPGAQPVQLSIRTPRGWRLTRDDKKPGEVKFYDKLNQRWIRVAAVEPAVQTPAAAMSQLIIDLRKSQPPENNVQVLGQTSGQVEGDDGSPRTYSTLTYSYIPSSTLLNVIVRWIAIDGTQTNINMSVTGLPQDAPALKEVLEAATTSVRQGS</sequence>
<proteinExistence type="predicted"/>
<reference evidence="2 3" key="1">
    <citation type="submission" date="2020-08" db="EMBL/GenBank/DDBJ databases">
        <title>Sequencing the genomes of 1000 actinobacteria strains.</title>
        <authorList>
            <person name="Klenk H.-P."/>
        </authorList>
    </citation>
    <scope>NUCLEOTIDE SEQUENCE [LARGE SCALE GENOMIC DNA]</scope>
    <source>
        <strain evidence="2 3">DSM 17294</strain>
    </source>
</reference>
<name>A0A841DW79_9ACTN</name>
<comment type="caution">
    <text evidence="2">The sequence shown here is derived from an EMBL/GenBank/DDBJ whole genome shotgun (WGS) entry which is preliminary data.</text>
</comment>
<dbReference type="AlphaFoldDB" id="A0A841DW79"/>
<protein>
    <recommendedName>
        <fullName evidence="4">Lipoprotein LpqN</fullName>
    </recommendedName>
</protein>